<gene>
    <name evidence="1" type="ORF">GCM10007933_22070</name>
</gene>
<name>A0ABQ6FB24_9RHOO</name>
<sequence>MYVGAKMQKASGSASTPSAPCTLSTAEFAKLHGIQPRSVRQRVSDTGSYYGIRPQKLANRRLLWPAIRVTLDA</sequence>
<protein>
    <recommendedName>
        <fullName evidence="3">DNA-binding protein</fullName>
    </recommendedName>
</protein>
<dbReference type="EMBL" id="BSPX01000030">
    <property type="protein sequence ID" value="GLT22747.1"/>
    <property type="molecule type" value="Genomic_DNA"/>
</dbReference>
<proteinExistence type="predicted"/>
<accession>A0ABQ6FB24</accession>
<reference evidence="2" key="1">
    <citation type="journal article" date="2019" name="Int. J. Syst. Evol. Microbiol.">
        <title>The Global Catalogue of Microorganisms (GCM) 10K type strain sequencing project: providing services to taxonomists for standard genome sequencing and annotation.</title>
        <authorList>
            <consortium name="The Broad Institute Genomics Platform"/>
            <consortium name="The Broad Institute Genome Sequencing Center for Infectious Disease"/>
            <person name="Wu L."/>
            <person name="Ma J."/>
        </authorList>
    </citation>
    <scope>NUCLEOTIDE SEQUENCE [LARGE SCALE GENOMIC DNA]</scope>
    <source>
        <strain evidence="2">NBRC 102407</strain>
    </source>
</reference>
<dbReference type="Proteomes" id="UP001157167">
    <property type="component" value="Unassembled WGS sequence"/>
</dbReference>
<organism evidence="1 2">
    <name type="scientific">Zoogloea oryzae</name>
    <dbReference type="NCBI Taxonomy" id="310767"/>
    <lineage>
        <taxon>Bacteria</taxon>
        <taxon>Pseudomonadati</taxon>
        <taxon>Pseudomonadota</taxon>
        <taxon>Betaproteobacteria</taxon>
        <taxon>Rhodocyclales</taxon>
        <taxon>Zoogloeaceae</taxon>
        <taxon>Zoogloea</taxon>
    </lineage>
</organism>
<keyword evidence="2" id="KW-1185">Reference proteome</keyword>
<evidence type="ECO:0008006" key="3">
    <source>
        <dbReference type="Google" id="ProtNLM"/>
    </source>
</evidence>
<evidence type="ECO:0000313" key="2">
    <source>
        <dbReference type="Proteomes" id="UP001157167"/>
    </source>
</evidence>
<evidence type="ECO:0000313" key="1">
    <source>
        <dbReference type="EMBL" id="GLT22747.1"/>
    </source>
</evidence>
<comment type="caution">
    <text evidence="1">The sequence shown here is derived from an EMBL/GenBank/DDBJ whole genome shotgun (WGS) entry which is preliminary data.</text>
</comment>